<dbReference type="Proteomes" id="UP000288805">
    <property type="component" value="Unassembled WGS sequence"/>
</dbReference>
<protein>
    <submittedName>
        <fullName evidence="1">Uncharacterized protein</fullName>
    </submittedName>
</protein>
<dbReference type="EMBL" id="QGNW01001665">
    <property type="protein sequence ID" value="RVW33726.1"/>
    <property type="molecule type" value="Genomic_DNA"/>
</dbReference>
<gene>
    <name evidence="1" type="ORF">CK203_074835</name>
</gene>
<dbReference type="AlphaFoldDB" id="A0A438DEA0"/>
<organism evidence="1 2">
    <name type="scientific">Vitis vinifera</name>
    <name type="common">Grape</name>
    <dbReference type="NCBI Taxonomy" id="29760"/>
    <lineage>
        <taxon>Eukaryota</taxon>
        <taxon>Viridiplantae</taxon>
        <taxon>Streptophyta</taxon>
        <taxon>Embryophyta</taxon>
        <taxon>Tracheophyta</taxon>
        <taxon>Spermatophyta</taxon>
        <taxon>Magnoliopsida</taxon>
        <taxon>eudicotyledons</taxon>
        <taxon>Gunneridae</taxon>
        <taxon>Pentapetalae</taxon>
        <taxon>rosids</taxon>
        <taxon>Vitales</taxon>
        <taxon>Vitaceae</taxon>
        <taxon>Viteae</taxon>
        <taxon>Vitis</taxon>
    </lineage>
</organism>
<evidence type="ECO:0000313" key="1">
    <source>
        <dbReference type="EMBL" id="RVW33726.1"/>
    </source>
</evidence>
<evidence type="ECO:0000313" key="2">
    <source>
        <dbReference type="Proteomes" id="UP000288805"/>
    </source>
</evidence>
<accession>A0A438DEA0</accession>
<reference evidence="1 2" key="1">
    <citation type="journal article" date="2018" name="PLoS Genet.">
        <title>Population sequencing reveals clonal diversity and ancestral inbreeding in the grapevine cultivar Chardonnay.</title>
        <authorList>
            <person name="Roach M.J."/>
            <person name="Johnson D.L."/>
            <person name="Bohlmann J."/>
            <person name="van Vuuren H.J."/>
            <person name="Jones S.J."/>
            <person name="Pretorius I.S."/>
            <person name="Schmidt S.A."/>
            <person name="Borneman A.R."/>
        </authorList>
    </citation>
    <scope>NUCLEOTIDE SEQUENCE [LARGE SCALE GENOMIC DNA]</scope>
    <source>
        <strain evidence="2">cv. Chardonnay</strain>
        <tissue evidence="1">Leaf</tissue>
    </source>
</reference>
<sequence length="74" mass="7692">MADVKLEEECCVENKQLVTASSSSLSEGSGSVTVKSPGICSPVTTSPSHSSCFDYVNCIYGAIACRYLFGVSGC</sequence>
<proteinExistence type="predicted"/>
<name>A0A438DEA0_VITVI</name>
<comment type="caution">
    <text evidence="1">The sequence shown here is derived from an EMBL/GenBank/DDBJ whole genome shotgun (WGS) entry which is preliminary data.</text>
</comment>